<dbReference type="InterPro" id="IPR003594">
    <property type="entry name" value="HATPase_dom"/>
</dbReference>
<dbReference type="InterPro" id="IPR035965">
    <property type="entry name" value="PAS-like_dom_sf"/>
</dbReference>
<keyword evidence="4" id="KW-0808">Transferase</keyword>
<dbReference type="Proteomes" id="UP000602004">
    <property type="component" value="Unassembled WGS sequence"/>
</dbReference>
<dbReference type="Pfam" id="PF02518">
    <property type="entry name" value="HATPase_c"/>
    <property type="match status" value="1"/>
</dbReference>
<protein>
    <recommendedName>
        <fullName evidence="2">histidine kinase</fullName>
        <ecNumber evidence="2">2.7.13.3</ecNumber>
    </recommendedName>
</protein>
<organism evidence="11 12">
    <name type="scientific">Paraburkholderia caffeinilytica</name>
    <dbReference type="NCBI Taxonomy" id="1761016"/>
    <lineage>
        <taxon>Bacteria</taxon>
        <taxon>Pseudomonadati</taxon>
        <taxon>Pseudomonadota</taxon>
        <taxon>Betaproteobacteria</taxon>
        <taxon>Burkholderiales</taxon>
        <taxon>Burkholderiaceae</taxon>
        <taxon>Paraburkholderia</taxon>
    </lineage>
</organism>
<evidence type="ECO:0000256" key="7">
    <source>
        <dbReference type="ARBA" id="ARBA00022840"/>
    </source>
</evidence>
<reference evidence="12" key="1">
    <citation type="journal article" date="2019" name="Int. J. Syst. Evol. Microbiol.">
        <title>The Global Catalogue of Microorganisms (GCM) 10K type strain sequencing project: providing services to taxonomists for standard genome sequencing and annotation.</title>
        <authorList>
            <consortium name="The Broad Institute Genomics Platform"/>
            <consortium name="The Broad Institute Genome Sequencing Center for Infectious Disease"/>
            <person name="Wu L."/>
            <person name="Ma J."/>
        </authorList>
    </citation>
    <scope>NUCLEOTIDE SEQUENCE [LARGE SCALE GENOMIC DNA]</scope>
    <source>
        <strain evidence="12">CGMCC 1.15103</strain>
    </source>
</reference>
<keyword evidence="8" id="KW-0902">Two-component regulatory system</keyword>
<evidence type="ECO:0000256" key="8">
    <source>
        <dbReference type="ARBA" id="ARBA00023012"/>
    </source>
</evidence>
<keyword evidence="3" id="KW-0597">Phosphoprotein</keyword>
<dbReference type="PANTHER" id="PTHR24421:SF10">
    <property type="entry name" value="NITRATE_NITRITE SENSOR PROTEIN NARQ"/>
    <property type="match status" value="1"/>
</dbReference>
<dbReference type="InterPro" id="IPR013656">
    <property type="entry name" value="PAS_4"/>
</dbReference>
<dbReference type="InterPro" id="IPR036890">
    <property type="entry name" value="HATPase_C_sf"/>
</dbReference>
<keyword evidence="7" id="KW-0067">ATP-binding</keyword>
<feature type="domain" description="Histidine kinase" evidence="9">
    <location>
        <begin position="177"/>
        <end position="377"/>
    </location>
</feature>
<dbReference type="EC" id="2.7.13.3" evidence="2"/>
<accession>A0ABQ1N7N7</accession>
<dbReference type="PROSITE" id="PS50112">
    <property type="entry name" value="PAS"/>
    <property type="match status" value="1"/>
</dbReference>
<sequence>MDANEPTGLQVKLADLIEAMRKLCIAARPHEPGTGSITDARGAALAVLTPDGTFLSASRTAAALLGYSNAELVGKHLVDMAPENFHASLASDLSVSARREFHSFSAVISDRTGHPTRLLLHQQSVPSSQTGRSALLTLFEEPLISGPELADVTRLLDASARDRLTYLTMGQQKERQRLAAELHDGLGQALTLVKLMAEDALMRIRRGQVDDAAQLLDATVLRIRETIGDVRQICGELRPLMLDQLGLPGALSSLCRRIERSAENVSVVFNCDVGDEDVPEHLKADIFRLAQEALNNTVKHAVATEVTLAFRRIAGGLLMTIQDNGIGYENRPLSTEDACTTGLGLIGMQHRVESHGGTFSIQSLGTNGTLVSAAWTA</sequence>
<name>A0ABQ1N7N7_9BURK</name>
<evidence type="ECO:0000256" key="2">
    <source>
        <dbReference type="ARBA" id="ARBA00012438"/>
    </source>
</evidence>
<gene>
    <name evidence="11" type="ORF">GCM10011400_50110</name>
</gene>
<dbReference type="Pfam" id="PF07730">
    <property type="entry name" value="HisKA_3"/>
    <property type="match status" value="1"/>
</dbReference>
<evidence type="ECO:0000256" key="4">
    <source>
        <dbReference type="ARBA" id="ARBA00022679"/>
    </source>
</evidence>
<evidence type="ECO:0000259" key="9">
    <source>
        <dbReference type="PROSITE" id="PS50109"/>
    </source>
</evidence>
<dbReference type="Gene3D" id="3.30.450.20">
    <property type="entry name" value="PAS domain"/>
    <property type="match status" value="1"/>
</dbReference>
<comment type="caution">
    <text evidence="11">The sequence shown here is derived from an EMBL/GenBank/DDBJ whole genome shotgun (WGS) entry which is preliminary data.</text>
</comment>
<evidence type="ECO:0000313" key="12">
    <source>
        <dbReference type="Proteomes" id="UP000602004"/>
    </source>
</evidence>
<dbReference type="EMBL" id="BMHL01000010">
    <property type="protein sequence ID" value="GGC56385.1"/>
    <property type="molecule type" value="Genomic_DNA"/>
</dbReference>
<dbReference type="InterPro" id="IPR005467">
    <property type="entry name" value="His_kinase_dom"/>
</dbReference>
<dbReference type="InterPro" id="IPR050482">
    <property type="entry name" value="Sensor_HK_TwoCompSys"/>
</dbReference>
<comment type="catalytic activity">
    <reaction evidence="1">
        <text>ATP + protein L-histidine = ADP + protein N-phospho-L-histidine.</text>
        <dbReference type="EC" id="2.7.13.3"/>
    </reaction>
</comment>
<proteinExistence type="predicted"/>
<evidence type="ECO:0000259" key="10">
    <source>
        <dbReference type="PROSITE" id="PS50112"/>
    </source>
</evidence>
<dbReference type="Gene3D" id="3.30.565.10">
    <property type="entry name" value="Histidine kinase-like ATPase, C-terminal domain"/>
    <property type="match status" value="1"/>
</dbReference>
<dbReference type="PROSITE" id="PS50109">
    <property type="entry name" value="HIS_KIN"/>
    <property type="match status" value="1"/>
</dbReference>
<evidence type="ECO:0000256" key="1">
    <source>
        <dbReference type="ARBA" id="ARBA00000085"/>
    </source>
</evidence>
<dbReference type="SUPFAM" id="SSF55874">
    <property type="entry name" value="ATPase domain of HSP90 chaperone/DNA topoisomerase II/histidine kinase"/>
    <property type="match status" value="1"/>
</dbReference>
<dbReference type="CDD" id="cd16917">
    <property type="entry name" value="HATPase_UhpB-NarQ-NarX-like"/>
    <property type="match status" value="1"/>
</dbReference>
<dbReference type="InterPro" id="IPR000014">
    <property type="entry name" value="PAS"/>
</dbReference>
<dbReference type="CDD" id="cd00130">
    <property type="entry name" value="PAS"/>
    <property type="match status" value="1"/>
</dbReference>
<dbReference type="NCBIfam" id="TIGR00229">
    <property type="entry name" value="sensory_box"/>
    <property type="match status" value="1"/>
</dbReference>
<dbReference type="RefSeq" id="WP_115776833.1">
    <property type="nucleotide sequence ID" value="NZ_BMHL01000010.1"/>
</dbReference>
<dbReference type="PANTHER" id="PTHR24421">
    <property type="entry name" value="NITRATE/NITRITE SENSOR PROTEIN NARX-RELATED"/>
    <property type="match status" value="1"/>
</dbReference>
<feature type="domain" description="PAS" evidence="10">
    <location>
        <begin position="45"/>
        <end position="78"/>
    </location>
</feature>
<evidence type="ECO:0000256" key="3">
    <source>
        <dbReference type="ARBA" id="ARBA00022553"/>
    </source>
</evidence>
<keyword evidence="12" id="KW-1185">Reference proteome</keyword>
<keyword evidence="5" id="KW-0547">Nucleotide-binding</keyword>
<dbReference type="SUPFAM" id="SSF55785">
    <property type="entry name" value="PYP-like sensor domain (PAS domain)"/>
    <property type="match status" value="1"/>
</dbReference>
<dbReference type="Gene3D" id="1.20.5.1930">
    <property type="match status" value="1"/>
</dbReference>
<evidence type="ECO:0000256" key="6">
    <source>
        <dbReference type="ARBA" id="ARBA00022777"/>
    </source>
</evidence>
<dbReference type="Pfam" id="PF08448">
    <property type="entry name" value="PAS_4"/>
    <property type="match status" value="1"/>
</dbReference>
<keyword evidence="6" id="KW-0418">Kinase</keyword>
<dbReference type="InterPro" id="IPR011712">
    <property type="entry name" value="Sig_transdc_His_kin_sub3_dim/P"/>
</dbReference>
<evidence type="ECO:0000256" key="5">
    <source>
        <dbReference type="ARBA" id="ARBA00022741"/>
    </source>
</evidence>
<evidence type="ECO:0000313" key="11">
    <source>
        <dbReference type="EMBL" id="GGC56385.1"/>
    </source>
</evidence>